<dbReference type="GO" id="GO:0019432">
    <property type="term" value="P:triglyceride biosynthetic process"/>
    <property type="evidence" value="ECO:0007669"/>
    <property type="project" value="TreeGrafter"/>
</dbReference>
<dbReference type="SMART" id="SM00775">
    <property type="entry name" value="LNS2"/>
    <property type="match status" value="1"/>
</dbReference>
<dbReference type="Proteomes" id="UP001213623">
    <property type="component" value="Chromosome 4"/>
</dbReference>
<protein>
    <submittedName>
        <fullName evidence="5">Phosphatidate phosphatase</fullName>
        <ecNumber evidence="5">3.1.3.4</ecNumber>
    </submittedName>
</protein>
<accession>A0AAF0EMQ3</accession>
<dbReference type="Pfam" id="PF04571">
    <property type="entry name" value="Lipin_N"/>
    <property type="match status" value="2"/>
</dbReference>
<dbReference type="FunFam" id="3.40.50.1000:FF:000063">
    <property type="entry name" value="Nuclear elongation and deformation protein"/>
    <property type="match status" value="1"/>
</dbReference>
<organism evidence="5 6">
    <name type="scientific">Malassezia nana</name>
    <dbReference type="NCBI Taxonomy" id="180528"/>
    <lineage>
        <taxon>Eukaryota</taxon>
        <taxon>Fungi</taxon>
        <taxon>Dikarya</taxon>
        <taxon>Basidiomycota</taxon>
        <taxon>Ustilaginomycotina</taxon>
        <taxon>Malasseziomycetes</taxon>
        <taxon>Malasseziales</taxon>
        <taxon>Malasseziaceae</taxon>
        <taxon>Malassezia</taxon>
    </lineage>
</organism>
<dbReference type="Pfam" id="PF08235">
    <property type="entry name" value="LNS2"/>
    <property type="match status" value="1"/>
</dbReference>
<feature type="region of interest" description="Disordered" evidence="3">
    <location>
        <begin position="759"/>
        <end position="856"/>
    </location>
</feature>
<dbReference type="GO" id="GO:0009062">
    <property type="term" value="P:fatty acid catabolic process"/>
    <property type="evidence" value="ECO:0007669"/>
    <property type="project" value="TreeGrafter"/>
</dbReference>
<evidence type="ECO:0000256" key="3">
    <source>
        <dbReference type="SAM" id="MobiDB-lite"/>
    </source>
</evidence>
<evidence type="ECO:0000256" key="2">
    <source>
        <dbReference type="ARBA" id="ARBA00022553"/>
    </source>
</evidence>
<keyword evidence="5" id="KW-0378">Hydrolase</keyword>
<feature type="compositionally biased region" description="Basic residues" evidence="3">
    <location>
        <begin position="806"/>
        <end position="819"/>
    </location>
</feature>
<feature type="domain" description="LNS2/PITP" evidence="4">
    <location>
        <begin position="540"/>
        <end position="704"/>
    </location>
</feature>
<dbReference type="InterPro" id="IPR007651">
    <property type="entry name" value="Lipin_N"/>
</dbReference>
<dbReference type="Gene3D" id="3.40.50.1000">
    <property type="entry name" value="HAD superfamily/HAD-like"/>
    <property type="match status" value="1"/>
</dbReference>
<proteinExistence type="inferred from homology"/>
<evidence type="ECO:0000259" key="4">
    <source>
        <dbReference type="SMART" id="SM00775"/>
    </source>
</evidence>
<dbReference type="PANTHER" id="PTHR12181">
    <property type="entry name" value="LIPIN"/>
    <property type="match status" value="1"/>
</dbReference>
<dbReference type="GO" id="GO:0005634">
    <property type="term" value="C:nucleus"/>
    <property type="evidence" value="ECO:0007669"/>
    <property type="project" value="TreeGrafter"/>
</dbReference>
<feature type="region of interest" description="Disordered" evidence="3">
    <location>
        <begin position="423"/>
        <end position="466"/>
    </location>
</feature>
<dbReference type="EMBL" id="CP119895">
    <property type="protein sequence ID" value="WFD27671.1"/>
    <property type="molecule type" value="Genomic_DNA"/>
</dbReference>
<reference evidence="5" key="1">
    <citation type="submission" date="2023-03" db="EMBL/GenBank/DDBJ databases">
        <title>Mating type loci evolution in Malassezia.</title>
        <authorList>
            <person name="Coelho M.A."/>
        </authorList>
    </citation>
    <scope>NUCLEOTIDE SEQUENCE</scope>
    <source>
        <strain evidence="5">CBS 9557</strain>
    </source>
</reference>
<dbReference type="InterPro" id="IPR026058">
    <property type="entry name" value="LIPIN"/>
</dbReference>
<dbReference type="GO" id="GO:0008195">
    <property type="term" value="F:phosphatidate phosphatase activity"/>
    <property type="evidence" value="ECO:0007669"/>
    <property type="project" value="UniProtKB-EC"/>
</dbReference>
<evidence type="ECO:0000313" key="5">
    <source>
        <dbReference type="EMBL" id="WFD27671.1"/>
    </source>
</evidence>
<name>A0AAF0EMQ3_9BASI</name>
<keyword evidence="2" id="KW-0597">Phosphoprotein</keyword>
<dbReference type="AlphaFoldDB" id="A0AAF0EMQ3"/>
<gene>
    <name evidence="5" type="primary">ned1</name>
    <name evidence="5" type="ORF">MNAN1_002672</name>
</gene>
<keyword evidence="6" id="KW-1185">Reference proteome</keyword>
<dbReference type="EC" id="3.1.3.4" evidence="5"/>
<comment type="similarity">
    <text evidence="1">Belongs to the lipin family.</text>
</comment>
<dbReference type="InterPro" id="IPR031315">
    <property type="entry name" value="LNS2/PITP"/>
</dbReference>
<dbReference type="InterPro" id="IPR023214">
    <property type="entry name" value="HAD_sf"/>
</dbReference>
<evidence type="ECO:0000256" key="1">
    <source>
        <dbReference type="ARBA" id="ARBA00005476"/>
    </source>
</evidence>
<dbReference type="InterPro" id="IPR013209">
    <property type="entry name" value="LNS2"/>
</dbReference>
<dbReference type="InterPro" id="IPR036412">
    <property type="entry name" value="HAD-like_sf"/>
</dbReference>
<evidence type="ECO:0000313" key="6">
    <source>
        <dbReference type="Proteomes" id="UP001213623"/>
    </source>
</evidence>
<feature type="compositionally biased region" description="Low complexity" evidence="3">
    <location>
        <begin position="837"/>
        <end position="853"/>
    </location>
</feature>
<dbReference type="PANTHER" id="PTHR12181:SF12">
    <property type="entry name" value="PHOSPHATIDATE PHOSPHATASE"/>
    <property type="match status" value="1"/>
</dbReference>
<dbReference type="SUPFAM" id="SSF56784">
    <property type="entry name" value="HAD-like"/>
    <property type="match status" value="1"/>
</dbReference>
<sequence>MQYVGKLVSSVYNTITPNINPSTLTGAIDVIVVEREVEVEETTTLQDGTKTTTRRRTTELSSSPFHVRFGKMSVLRPAERKVTLHLNDSPDPLPFAMKVGENGEAFFVMKLETARSDVPDDLVTSPVVQASAPDKVADPEPLTLGASHAPTAEPVAAQADESTNESLDVAAPVTHTGDPSVLDLDMEGYKMSDVKRELALKQGRCFADEMPLGRRHGGHNLLTLSERLDKPQLRWQQEFLSSFHTHPLRPRTTRQRRASDAPLRERLARHERPRIPVSVSDSALPMMVVADEHDHESTTPGLYLQESTTMEDAPEEDGKIGTLTSTGADPHLFQLQIDDSTVYTFELSRCEPPLSATDEERERLFDEGRLSFQQFLEDGSAVDDAHLCLRHKDTYHWRASDPDMFSTLALYRDALVRSCDGTPKATAKASGWRPLWGKDPASGPVSAPMSVPRPEPEQEPEADASAVPLSVSALAASPLSEEDATPPETYVKTLRLSSDQLKQLGLRRGANTVTFSVTSSYSGVATCRARIFLWDCEKPVVVSDIDGTITKSDALGHVFTLMGRDWTHLGVAKLYHDIAQNGYRLMYLTSRAIGQADITRDYLRNINQNNYQLPDGPVIMSPDRLMASLHREVILRKPEVFKMACLRDIARLFGVDPAHPSTDHSTPFYAGFGNRITDALSYRSVNVPSSRIFTIDSNGEVKMELLELAGYNTSYPNMTDLVDQMFPPTASKKRNEKIAAFSDFNFWRDDVPADIELPPLEELVPPVQPTSPSLRGLRSPKQTAPPPPVRSQTEMPPATSEAPKTSRLRRLLGLRRKDKRATVSDAQSPEMDLSEGSVSPPSRASLSLSPSSPGWKRHILTCDDPEEMPEAHETDPEALLENEELAPDVRRRLERRHRLLYGSSSLSLDDGDRRARTTHQDEPVADIELENDDPLLEAGDIQFEWQG</sequence>